<keyword evidence="3" id="KW-0067">ATP-binding</keyword>
<dbReference type="GO" id="GO:0005886">
    <property type="term" value="C:plasma membrane"/>
    <property type="evidence" value="ECO:0007669"/>
    <property type="project" value="TreeGrafter"/>
</dbReference>
<dbReference type="InterPro" id="IPR027417">
    <property type="entry name" value="P-loop_NTPase"/>
</dbReference>
<dbReference type="PANTHER" id="PTHR45772">
    <property type="entry name" value="CONSERVED COMPONENT OF ABC TRANSPORTER FOR NATURAL AMINO ACIDS-RELATED"/>
    <property type="match status" value="1"/>
</dbReference>
<dbReference type="SUPFAM" id="SSF52540">
    <property type="entry name" value="P-loop containing nucleoside triphosphate hydrolases"/>
    <property type="match status" value="1"/>
</dbReference>
<dbReference type="Gene3D" id="3.40.50.300">
    <property type="entry name" value="P-loop containing nucleotide triphosphate hydrolases"/>
    <property type="match status" value="1"/>
</dbReference>
<dbReference type="EMBL" id="VSSQ01053211">
    <property type="protein sequence ID" value="MPN07256.1"/>
    <property type="molecule type" value="Genomic_DNA"/>
</dbReference>
<sequence>MIVVEHDKDFVRQVARTVTVLHQGMMLAEGSYEEIEKNPAVLQVYLKNED</sequence>
<keyword evidence="1" id="KW-0813">Transport</keyword>
<evidence type="ECO:0000256" key="1">
    <source>
        <dbReference type="ARBA" id="ARBA00022448"/>
    </source>
</evidence>
<evidence type="ECO:0000256" key="3">
    <source>
        <dbReference type="ARBA" id="ARBA00022840"/>
    </source>
</evidence>
<gene>
    <name evidence="5" type="ORF">SDC9_154522</name>
</gene>
<evidence type="ECO:0000256" key="2">
    <source>
        <dbReference type="ARBA" id="ARBA00022741"/>
    </source>
</evidence>
<organism evidence="5">
    <name type="scientific">bioreactor metagenome</name>
    <dbReference type="NCBI Taxonomy" id="1076179"/>
    <lineage>
        <taxon>unclassified sequences</taxon>
        <taxon>metagenomes</taxon>
        <taxon>ecological metagenomes</taxon>
    </lineage>
</organism>
<dbReference type="PANTHER" id="PTHR45772:SF8">
    <property type="entry name" value="HIGH-AFFINITY BRANCHED-CHAIN AMINO ACID TRANSPORT ATP-BINDING PROTEIN"/>
    <property type="match status" value="1"/>
</dbReference>
<accession>A0A645F0P9</accession>
<evidence type="ECO:0000313" key="5">
    <source>
        <dbReference type="EMBL" id="MPN07256.1"/>
    </source>
</evidence>
<proteinExistence type="predicted"/>
<dbReference type="InterPro" id="IPR051120">
    <property type="entry name" value="ABC_AA/LPS_Transport"/>
</dbReference>
<dbReference type="Pfam" id="PF12399">
    <property type="entry name" value="BCA_ABC_TP_C"/>
    <property type="match status" value="1"/>
</dbReference>
<dbReference type="GO" id="GO:0005524">
    <property type="term" value="F:ATP binding"/>
    <property type="evidence" value="ECO:0007669"/>
    <property type="project" value="UniProtKB-KW"/>
</dbReference>
<evidence type="ECO:0000259" key="4">
    <source>
        <dbReference type="Pfam" id="PF12399"/>
    </source>
</evidence>
<feature type="domain" description="Branched-chain amino acid ATP-binding cassette transporter C-terminal" evidence="4">
    <location>
        <begin position="27"/>
        <end position="46"/>
    </location>
</feature>
<dbReference type="InterPro" id="IPR032823">
    <property type="entry name" value="BCA_ABC_TP_C"/>
</dbReference>
<comment type="caution">
    <text evidence="5">The sequence shown here is derived from an EMBL/GenBank/DDBJ whole genome shotgun (WGS) entry which is preliminary data.</text>
</comment>
<keyword evidence="2" id="KW-0547">Nucleotide-binding</keyword>
<reference evidence="5" key="1">
    <citation type="submission" date="2019-08" db="EMBL/GenBank/DDBJ databases">
        <authorList>
            <person name="Kucharzyk K."/>
            <person name="Murdoch R.W."/>
            <person name="Higgins S."/>
            <person name="Loffler F."/>
        </authorList>
    </citation>
    <scope>NUCLEOTIDE SEQUENCE</scope>
</reference>
<dbReference type="AlphaFoldDB" id="A0A645F0P9"/>
<name>A0A645F0P9_9ZZZZ</name>
<protein>
    <recommendedName>
        <fullName evidence="4">Branched-chain amino acid ATP-binding cassette transporter C-terminal domain-containing protein</fullName>
    </recommendedName>
</protein>